<dbReference type="EMBL" id="PYAS01000013">
    <property type="protein sequence ID" value="PSL24602.1"/>
    <property type="molecule type" value="Genomic_DNA"/>
</dbReference>
<comment type="caution">
    <text evidence="2">The sequence shown here is derived from an EMBL/GenBank/DDBJ whole genome shotgun (WGS) entry which is preliminary data.</text>
</comment>
<dbReference type="SUPFAM" id="SSF54909">
    <property type="entry name" value="Dimeric alpha+beta barrel"/>
    <property type="match status" value="1"/>
</dbReference>
<sequence length="147" mass="17229">MLRYRFCAQPMEDQSRRKFLRNAGMASLAAVSPVIAEPERTRELFIHHVFFYLKEPNNAQHEAQLLEGLHKLAKAPMIQYAHIGKPAVTNRSVIVKDYTISWLCFFKNIIEEEIYQTHPVYLDFIEHNAHLWEKMVVYDSVGPKKID</sequence>
<dbReference type="SMART" id="SM00886">
    <property type="entry name" value="Dabb"/>
    <property type="match status" value="1"/>
</dbReference>
<proteinExistence type="predicted"/>
<dbReference type="PROSITE" id="PS51502">
    <property type="entry name" value="S_R_A_B_BARREL"/>
    <property type="match status" value="1"/>
</dbReference>
<gene>
    <name evidence="2" type="ORF">CLV60_11326</name>
</gene>
<accession>A0A2P8FS96</accession>
<dbReference type="Gene3D" id="3.30.70.100">
    <property type="match status" value="1"/>
</dbReference>
<evidence type="ECO:0000313" key="2">
    <source>
        <dbReference type="EMBL" id="PSL24602.1"/>
    </source>
</evidence>
<protein>
    <submittedName>
        <fullName evidence="2">Stress responsive alpha/beta barrel protein</fullName>
    </submittedName>
</protein>
<dbReference type="InterPro" id="IPR013097">
    <property type="entry name" value="Dabb"/>
</dbReference>
<evidence type="ECO:0000259" key="1">
    <source>
        <dbReference type="PROSITE" id="PS51502"/>
    </source>
</evidence>
<name>A0A2P8FS96_9BACT</name>
<dbReference type="Pfam" id="PF07876">
    <property type="entry name" value="Dabb"/>
    <property type="match status" value="1"/>
</dbReference>
<dbReference type="InterPro" id="IPR011008">
    <property type="entry name" value="Dimeric_a/b-barrel"/>
</dbReference>
<organism evidence="2 3">
    <name type="scientific">Dyadobacter jiangsuensis</name>
    <dbReference type="NCBI Taxonomy" id="1591085"/>
    <lineage>
        <taxon>Bacteria</taxon>
        <taxon>Pseudomonadati</taxon>
        <taxon>Bacteroidota</taxon>
        <taxon>Cytophagia</taxon>
        <taxon>Cytophagales</taxon>
        <taxon>Spirosomataceae</taxon>
        <taxon>Dyadobacter</taxon>
    </lineage>
</organism>
<dbReference type="Proteomes" id="UP000241964">
    <property type="component" value="Unassembled WGS sequence"/>
</dbReference>
<keyword evidence="3" id="KW-1185">Reference proteome</keyword>
<feature type="domain" description="Stress-response A/B barrel" evidence="1">
    <location>
        <begin position="45"/>
        <end position="140"/>
    </location>
</feature>
<dbReference type="AlphaFoldDB" id="A0A2P8FS96"/>
<reference evidence="2 3" key="1">
    <citation type="submission" date="2018-03" db="EMBL/GenBank/DDBJ databases">
        <title>Genomic Encyclopedia of Archaeal and Bacterial Type Strains, Phase II (KMG-II): from individual species to whole genera.</title>
        <authorList>
            <person name="Goeker M."/>
        </authorList>
    </citation>
    <scope>NUCLEOTIDE SEQUENCE [LARGE SCALE GENOMIC DNA]</scope>
    <source>
        <strain evidence="2 3">DSM 29057</strain>
    </source>
</reference>
<evidence type="ECO:0000313" key="3">
    <source>
        <dbReference type="Proteomes" id="UP000241964"/>
    </source>
</evidence>